<proteinExistence type="inferred from homology"/>
<gene>
    <name evidence="3" type="ORF">Adu01nite_15950</name>
</gene>
<accession>A0ABQ3YRM6</accession>
<dbReference type="Pfam" id="PF00582">
    <property type="entry name" value="Usp"/>
    <property type="match status" value="2"/>
</dbReference>
<organism evidence="3 4">
    <name type="scientific">Paractinoplanes durhamensis</name>
    <dbReference type="NCBI Taxonomy" id="113563"/>
    <lineage>
        <taxon>Bacteria</taxon>
        <taxon>Bacillati</taxon>
        <taxon>Actinomycetota</taxon>
        <taxon>Actinomycetes</taxon>
        <taxon>Micromonosporales</taxon>
        <taxon>Micromonosporaceae</taxon>
        <taxon>Paractinoplanes</taxon>
    </lineage>
</organism>
<comment type="similarity">
    <text evidence="1">Belongs to the universal stress protein A family.</text>
</comment>
<feature type="domain" description="UspA" evidence="2">
    <location>
        <begin position="4"/>
        <end position="143"/>
    </location>
</feature>
<reference evidence="3 4" key="1">
    <citation type="submission" date="2021-01" db="EMBL/GenBank/DDBJ databases">
        <title>Whole genome shotgun sequence of Actinoplanes durhamensis NBRC 14914.</title>
        <authorList>
            <person name="Komaki H."/>
            <person name="Tamura T."/>
        </authorList>
    </citation>
    <scope>NUCLEOTIDE SEQUENCE [LARGE SCALE GENOMIC DNA]</scope>
    <source>
        <strain evidence="3 4">NBRC 14914</strain>
    </source>
</reference>
<dbReference type="PANTHER" id="PTHR31964">
    <property type="entry name" value="ADENINE NUCLEOTIDE ALPHA HYDROLASES-LIKE SUPERFAMILY PROTEIN"/>
    <property type="match status" value="1"/>
</dbReference>
<dbReference type="Gene3D" id="3.40.50.620">
    <property type="entry name" value="HUPs"/>
    <property type="match status" value="2"/>
</dbReference>
<dbReference type="InterPro" id="IPR006016">
    <property type="entry name" value="UspA"/>
</dbReference>
<evidence type="ECO:0000313" key="3">
    <source>
        <dbReference type="EMBL" id="GIE00245.1"/>
    </source>
</evidence>
<dbReference type="InterPro" id="IPR014729">
    <property type="entry name" value="Rossmann-like_a/b/a_fold"/>
</dbReference>
<feature type="domain" description="UspA" evidence="2">
    <location>
        <begin position="152"/>
        <end position="276"/>
    </location>
</feature>
<comment type="caution">
    <text evidence="3">The sequence shown here is derived from an EMBL/GenBank/DDBJ whole genome shotgun (WGS) entry which is preliminary data.</text>
</comment>
<dbReference type="SUPFAM" id="SSF52402">
    <property type="entry name" value="Adenine nucleotide alpha hydrolases-like"/>
    <property type="match status" value="2"/>
</dbReference>
<dbReference type="PRINTS" id="PR01438">
    <property type="entry name" value="UNVRSLSTRESS"/>
</dbReference>
<dbReference type="Proteomes" id="UP000637628">
    <property type="component" value="Unassembled WGS sequence"/>
</dbReference>
<dbReference type="CDD" id="cd23659">
    <property type="entry name" value="USP_At3g01520-like"/>
    <property type="match status" value="1"/>
</dbReference>
<protein>
    <submittedName>
        <fullName evidence="3">Universal stress protein</fullName>
    </submittedName>
</protein>
<dbReference type="EMBL" id="BOML01000013">
    <property type="protein sequence ID" value="GIE00245.1"/>
    <property type="molecule type" value="Genomic_DNA"/>
</dbReference>
<dbReference type="PANTHER" id="PTHR31964:SF113">
    <property type="entry name" value="USPA DOMAIN-CONTAINING PROTEIN"/>
    <property type="match status" value="1"/>
</dbReference>
<evidence type="ECO:0000256" key="1">
    <source>
        <dbReference type="ARBA" id="ARBA00008791"/>
    </source>
</evidence>
<evidence type="ECO:0000259" key="2">
    <source>
        <dbReference type="Pfam" id="PF00582"/>
    </source>
</evidence>
<name>A0ABQ3YRM6_9ACTN</name>
<evidence type="ECO:0000313" key="4">
    <source>
        <dbReference type="Proteomes" id="UP000637628"/>
    </source>
</evidence>
<dbReference type="InterPro" id="IPR006015">
    <property type="entry name" value="Universal_stress_UspA"/>
</dbReference>
<keyword evidence="4" id="KW-1185">Reference proteome</keyword>
<dbReference type="RefSeq" id="WP_203725874.1">
    <property type="nucleotide sequence ID" value="NZ_BAAATX010000002.1"/>
</dbReference>
<sequence length="280" mass="29229">MTTRKIIVGYDRSADAMNAARWALDEAERTGAPVELFYAFEWPVWTPSAPFIPAGAVWPDGETERVIQEGLQEALAEIRRTHPAVPCTLQTADGNAALMLVQRSADAGLVVLGSRGHSAVLNMLGNVGVAVTAHAHCPVVVVRGRPAADASVAVGFDGSPAAEAALAFAAEQATARGVALRVVQAFKPAGATGAVQVEDSRRLEELAARWQAKFPQLALRAEAVAEHPAIALTKAGSTAQLLVVGSRGRGPLKGMLLGSVSQHLLRNSECSIAVVHDTAA</sequence>